<dbReference type="PIRSF" id="PIRSF006250">
    <property type="entry name" value="NadC_ModD"/>
    <property type="match status" value="1"/>
</dbReference>
<dbReference type="Pfam" id="PF02749">
    <property type="entry name" value="QRPTase_N"/>
    <property type="match status" value="1"/>
</dbReference>
<feature type="domain" description="Quinolinate phosphoribosyl transferase C-terminal" evidence="14">
    <location>
        <begin position="109"/>
        <end position="272"/>
    </location>
</feature>
<keyword evidence="7 12" id="KW-0328">Glycosyltransferase</keyword>
<dbReference type="RefSeq" id="WP_213368839.1">
    <property type="nucleotide sequence ID" value="NZ_QTKX01000001.1"/>
</dbReference>
<dbReference type="Proteomes" id="UP000761411">
    <property type="component" value="Unassembled WGS sequence"/>
</dbReference>
<evidence type="ECO:0000256" key="3">
    <source>
        <dbReference type="ARBA" id="ARBA00009400"/>
    </source>
</evidence>
<evidence type="ECO:0000256" key="7">
    <source>
        <dbReference type="ARBA" id="ARBA00022676"/>
    </source>
</evidence>
<keyword evidence="17" id="KW-1185">Reference proteome</keyword>
<evidence type="ECO:0000259" key="14">
    <source>
        <dbReference type="Pfam" id="PF01729"/>
    </source>
</evidence>
<evidence type="ECO:0000256" key="9">
    <source>
        <dbReference type="ARBA" id="ARBA00033102"/>
    </source>
</evidence>
<dbReference type="InterPro" id="IPR013785">
    <property type="entry name" value="Aldolase_TIM"/>
</dbReference>
<dbReference type="InterPro" id="IPR022412">
    <property type="entry name" value="Quinolinate_PRibosylTrfase_N"/>
</dbReference>
<comment type="pathway">
    <text evidence="2">Cofactor biosynthesis; NAD(+) biosynthesis; nicotinate D-ribonucleotide from quinolinate: step 1/1.</text>
</comment>
<dbReference type="SUPFAM" id="SSF54675">
    <property type="entry name" value="Nicotinate/Quinolinate PRTase N-terminal domain-like"/>
    <property type="match status" value="1"/>
</dbReference>
<feature type="binding site" evidence="13">
    <location>
        <position position="97"/>
    </location>
    <ligand>
        <name>substrate</name>
    </ligand>
</feature>
<feature type="binding site" evidence="13">
    <location>
        <position position="215"/>
    </location>
    <ligand>
        <name>substrate</name>
    </ligand>
</feature>
<dbReference type="GO" id="GO:0034213">
    <property type="term" value="P:quinolinate catabolic process"/>
    <property type="evidence" value="ECO:0007669"/>
    <property type="project" value="TreeGrafter"/>
</dbReference>
<dbReference type="EC" id="2.4.2.19" evidence="5"/>
<evidence type="ECO:0000256" key="10">
    <source>
        <dbReference type="ARBA" id="ARBA00047445"/>
    </source>
</evidence>
<dbReference type="Gene3D" id="3.20.20.70">
    <property type="entry name" value="Aldolase class I"/>
    <property type="match status" value="1"/>
</dbReference>
<evidence type="ECO:0000256" key="5">
    <source>
        <dbReference type="ARBA" id="ARBA00011944"/>
    </source>
</evidence>
<evidence type="ECO:0000256" key="11">
    <source>
        <dbReference type="ARBA" id="ARBA00069173"/>
    </source>
</evidence>
<dbReference type="InterPro" id="IPR002638">
    <property type="entry name" value="Quinolinate_PRibosylTrfase_C"/>
</dbReference>
<evidence type="ECO:0000256" key="12">
    <source>
        <dbReference type="PIRNR" id="PIRNR006250"/>
    </source>
</evidence>
<comment type="catalytic activity">
    <reaction evidence="10">
        <text>nicotinate beta-D-ribonucleotide + CO2 + diphosphate = quinolinate + 5-phospho-alpha-D-ribose 1-diphosphate + 2 H(+)</text>
        <dbReference type="Rhea" id="RHEA:12733"/>
        <dbReference type="ChEBI" id="CHEBI:15378"/>
        <dbReference type="ChEBI" id="CHEBI:16526"/>
        <dbReference type="ChEBI" id="CHEBI:29959"/>
        <dbReference type="ChEBI" id="CHEBI:33019"/>
        <dbReference type="ChEBI" id="CHEBI:57502"/>
        <dbReference type="ChEBI" id="CHEBI:58017"/>
        <dbReference type="EC" id="2.4.2.19"/>
    </reaction>
</comment>
<dbReference type="FunFam" id="3.90.1170.20:FF:000001">
    <property type="entry name" value="Nicotinate-nucleotide diphosphorylase (Carboxylating)"/>
    <property type="match status" value="1"/>
</dbReference>
<dbReference type="PANTHER" id="PTHR32179:SF3">
    <property type="entry name" value="NICOTINATE-NUCLEOTIDE PYROPHOSPHORYLASE [CARBOXYLATING]"/>
    <property type="match status" value="1"/>
</dbReference>
<evidence type="ECO:0000313" key="16">
    <source>
        <dbReference type="EMBL" id="MBS8265054.1"/>
    </source>
</evidence>
<evidence type="ECO:0000256" key="8">
    <source>
        <dbReference type="ARBA" id="ARBA00022679"/>
    </source>
</evidence>
<evidence type="ECO:0000256" key="2">
    <source>
        <dbReference type="ARBA" id="ARBA00004893"/>
    </source>
</evidence>
<accession>A0A944CLG5</accession>
<comment type="caution">
    <text evidence="16">The sequence shown here is derived from an EMBL/GenBank/DDBJ whole genome shotgun (WGS) entry which is preliminary data.</text>
</comment>
<gene>
    <name evidence="16" type="ORF">DYI25_11430</name>
</gene>
<feature type="binding site" evidence="13">
    <location>
        <begin position="238"/>
        <end position="240"/>
    </location>
    <ligand>
        <name>substrate</name>
    </ligand>
</feature>
<feature type="binding site" evidence="13">
    <location>
        <begin position="130"/>
        <end position="132"/>
    </location>
    <ligand>
        <name>substrate</name>
    </ligand>
</feature>
<dbReference type="SUPFAM" id="SSF51690">
    <property type="entry name" value="Nicotinate/Quinolinate PRTase C-terminal domain-like"/>
    <property type="match status" value="1"/>
</dbReference>
<reference evidence="16 17" key="1">
    <citation type="journal article" date="2021" name="Microorganisms">
        <title>Bacterial Dimethylsulfoniopropionate Biosynthesis in the East China Sea.</title>
        <authorList>
            <person name="Liu J."/>
            <person name="Zhang Y."/>
            <person name="Liu J."/>
            <person name="Zhong H."/>
            <person name="Williams B.T."/>
            <person name="Zheng Y."/>
            <person name="Curson A.R.J."/>
            <person name="Sun C."/>
            <person name="Sun H."/>
            <person name="Song D."/>
            <person name="Wagner Mackenzie B."/>
            <person name="Bermejo Martinez A."/>
            <person name="Todd J.D."/>
            <person name="Zhang X.H."/>
        </authorList>
    </citation>
    <scope>NUCLEOTIDE SEQUENCE [LARGE SCALE GENOMIC DNA]</scope>
    <source>
        <strain evidence="16 17">ESS08</strain>
    </source>
</reference>
<dbReference type="GO" id="GO:0009435">
    <property type="term" value="P:NAD+ biosynthetic process"/>
    <property type="evidence" value="ECO:0007669"/>
    <property type="project" value="InterPro"/>
</dbReference>
<dbReference type="InterPro" id="IPR036068">
    <property type="entry name" value="Nicotinate_pribotase-like_C"/>
</dbReference>
<comment type="similarity">
    <text evidence="3 12">Belongs to the NadC/ModD family.</text>
</comment>
<dbReference type="FunFam" id="3.20.20.70:FF:000030">
    <property type="entry name" value="Nicotinate-nucleotide pyrophosphorylase, carboxylating"/>
    <property type="match status" value="1"/>
</dbReference>
<dbReference type="AlphaFoldDB" id="A0A944CLG5"/>
<keyword evidence="8 12" id="KW-0808">Transferase</keyword>
<dbReference type="GO" id="GO:0004514">
    <property type="term" value="F:nicotinate-nucleotide diphosphorylase (carboxylating) activity"/>
    <property type="evidence" value="ECO:0007669"/>
    <property type="project" value="UniProtKB-EC"/>
</dbReference>
<feature type="binding site" evidence="13">
    <location>
        <position position="154"/>
    </location>
    <ligand>
        <name>substrate</name>
    </ligand>
</feature>
<dbReference type="NCBIfam" id="TIGR00078">
    <property type="entry name" value="nadC"/>
    <property type="match status" value="1"/>
</dbReference>
<dbReference type="CDD" id="cd01572">
    <property type="entry name" value="QPRTase"/>
    <property type="match status" value="1"/>
</dbReference>
<dbReference type="Gene3D" id="3.90.1170.20">
    <property type="entry name" value="Quinolinate phosphoribosyl transferase, N-terminal domain"/>
    <property type="match status" value="1"/>
</dbReference>
<protein>
    <recommendedName>
        <fullName evidence="11">Probable nicotinate-nucleotide pyrophosphorylase [carboxylating]</fullName>
        <ecNumber evidence="5">2.4.2.19</ecNumber>
    </recommendedName>
    <alternativeName>
        <fullName evidence="9">Quinolinate phosphoribosyltransferase [decarboxylating]</fullName>
    </alternativeName>
</protein>
<dbReference type="PANTHER" id="PTHR32179">
    <property type="entry name" value="NICOTINATE-NUCLEOTIDE PYROPHOSPHORYLASE [CARBOXYLATING]"/>
    <property type="match status" value="1"/>
</dbReference>
<evidence type="ECO:0000313" key="17">
    <source>
        <dbReference type="Proteomes" id="UP000761411"/>
    </source>
</evidence>
<feature type="binding site" evidence="13">
    <location>
        <position position="164"/>
    </location>
    <ligand>
        <name>substrate</name>
    </ligand>
</feature>
<feature type="domain" description="Quinolinate phosphoribosyl transferase N-terminal" evidence="15">
    <location>
        <begin position="22"/>
        <end position="107"/>
    </location>
</feature>
<comment type="subunit">
    <text evidence="4">Hexamer formed by 3 homodimers.</text>
</comment>
<name>A0A944CLG5_9BACI</name>
<dbReference type="InterPro" id="IPR027277">
    <property type="entry name" value="NadC/ModD"/>
</dbReference>
<evidence type="ECO:0000256" key="4">
    <source>
        <dbReference type="ARBA" id="ARBA00011218"/>
    </source>
</evidence>
<sequence>MNSIKLRLLLEQFFIEDIGERDVTSELIFGNDSKGSLVLIAKDEGVFCGEQIIHTGFRLLDESSQITVNVKDGEKVGKGQELALITGRVSSLLKAERVVLNLVQRMSGIATKTNEAVRVLNSAKTRICDTRKTTPGLRMLEKYAVRCGGGFNHRYGLYDAVMIKDNHISFAGSISNAVEAVRSNLGHMVKVEVEIETKDQLLEAIASGVDCIMFDNRPPEQIEEWIGVVPAGILTEASGGITLDNLHSYRDCGVDYISLGFLTHSVKSLDISAKVMAETKGAVAYEYIGGARSQI</sequence>
<proteinExistence type="inferred from homology"/>
<dbReference type="EMBL" id="QTKX01000001">
    <property type="protein sequence ID" value="MBS8265054.1"/>
    <property type="molecule type" value="Genomic_DNA"/>
</dbReference>
<dbReference type="GO" id="GO:0005737">
    <property type="term" value="C:cytoplasm"/>
    <property type="evidence" value="ECO:0007669"/>
    <property type="project" value="TreeGrafter"/>
</dbReference>
<dbReference type="Pfam" id="PF01729">
    <property type="entry name" value="QRPTase_C"/>
    <property type="match status" value="1"/>
</dbReference>
<dbReference type="InterPro" id="IPR037128">
    <property type="entry name" value="Quinolinate_PRibosylTase_N_sf"/>
</dbReference>
<keyword evidence="6" id="KW-0662">Pyridine nucleotide biosynthesis</keyword>
<evidence type="ECO:0000259" key="15">
    <source>
        <dbReference type="Pfam" id="PF02749"/>
    </source>
</evidence>
<evidence type="ECO:0000256" key="13">
    <source>
        <dbReference type="PIRSR" id="PIRSR006250-1"/>
    </source>
</evidence>
<feature type="binding site" evidence="13">
    <location>
        <begin position="259"/>
        <end position="261"/>
    </location>
    <ligand>
        <name>substrate</name>
    </ligand>
</feature>
<dbReference type="InterPro" id="IPR004393">
    <property type="entry name" value="NadC"/>
</dbReference>
<comment type="function">
    <text evidence="1">Involved in the catabolism of quinolinic acid (QA).</text>
</comment>
<evidence type="ECO:0000256" key="6">
    <source>
        <dbReference type="ARBA" id="ARBA00022642"/>
    </source>
</evidence>
<feature type="binding site" evidence="13">
    <location>
        <position position="194"/>
    </location>
    <ligand>
        <name>substrate</name>
    </ligand>
</feature>
<evidence type="ECO:0000256" key="1">
    <source>
        <dbReference type="ARBA" id="ARBA00003237"/>
    </source>
</evidence>
<organism evidence="16 17">
    <name type="scientific">Mesobacillus boroniphilus</name>
    <dbReference type="NCBI Taxonomy" id="308892"/>
    <lineage>
        <taxon>Bacteria</taxon>
        <taxon>Bacillati</taxon>
        <taxon>Bacillota</taxon>
        <taxon>Bacilli</taxon>
        <taxon>Bacillales</taxon>
        <taxon>Bacillaceae</taxon>
        <taxon>Mesobacillus</taxon>
    </lineage>
</organism>